<reference evidence="3" key="1">
    <citation type="journal article" date="2019" name="Int. J. Syst. Evol. Microbiol.">
        <title>The Global Catalogue of Microorganisms (GCM) 10K type strain sequencing project: providing services to taxonomists for standard genome sequencing and annotation.</title>
        <authorList>
            <consortium name="The Broad Institute Genomics Platform"/>
            <consortium name="The Broad Institute Genome Sequencing Center for Infectious Disease"/>
            <person name="Wu L."/>
            <person name="Ma J."/>
        </authorList>
    </citation>
    <scope>NUCLEOTIDE SEQUENCE [LARGE SCALE GENOMIC DNA]</scope>
    <source>
        <strain evidence="3">CGMCC 4.7093</strain>
    </source>
</reference>
<proteinExistence type="predicted"/>
<dbReference type="EMBL" id="JBHSIV010000061">
    <property type="protein sequence ID" value="MFC5066195.1"/>
    <property type="molecule type" value="Genomic_DNA"/>
</dbReference>
<accession>A0ABV9YTK8</accession>
<organism evidence="2 3">
    <name type="scientific">Actinomycetospora atypica</name>
    <dbReference type="NCBI Taxonomy" id="1290095"/>
    <lineage>
        <taxon>Bacteria</taxon>
        <taxon>Bacillati</taxon>
        <taxon>Actinomycetota</taxon>
        <taxon>Actinomycetes</taxon>
        <taxon>Pseudonocardiales</taxon>
        <taxon>Pseudonocardiaceae</taxon>
        <taxon>Actinomycetospora</taxon>
    </lineage>
</organism>
<sequence length="257" mass="29213">MVAVEDLMQNEVLPRIRKGNVPTPYSSFGKLMRMVKEHERVNYIPSVFSPDEFGAVSKGTVAAERLTLKALCLVDDEYRPTRIYFELVGRDEEGRRELLRTLGQYVYAEMVALAERGAPWADLEREFIKRDMSGSTVAKATAFYSHYSGYARLPWSDRWPRPKASTPSGSSGPSETLNTTSRILPMHLDTNVLLNYVEADRQRNQESVPTTEQMRARYIALLLRVAEKSLENDGPSMDVLDRLERLLGFNQEAPGYN</sequence>
<dbReference type="Proteomes" id="UP001595947">
    <property type="component" value="Unassembled WGS sequence"/>
</dbReference>
<comment type="caution">
    <text evidence="2">The sequence shown here is derived from an EMBL/GenBank/DDBJ whole genome shotgun (WGS) entry which is preliminary data.</text>
</comment>
<dbReference type="RefSeq" id="WP_378039509.1">
    <property type="nucleotide sequence ID" value="NZ_JBHSIV010000061.1"/>
</dbReference>
<keyword evidence="3" id="KW-1185">Reference proteome</keyword>
<name>A0ABV9YTK8_9PSEU</name>
<evidence type="ECO:0000313" key="2">
    <source>
        <dbReference type="EMBL" id="MFC5066195.1"/>
    </source>
</evidence>
<feature type="region of interest" description="Disordered" evidence="1">
    <location>
        <begin position="161"/>
        <end position="181"/>
    </location>
</feature>
<evidence type="ECO:0000313" key="3">
    <source>
        <dbReference type="Proteomes" id="UP001595947"/>
    </source>
</evidence>
<gene>
    <name evidence="2" type="ORF">ACFPBZ_28585</name>
</gene>
<feature type="compositionally biased region" description="Low complexity" evidence="1">
    <location>
        <begin position="165"/>
        <end position="176"/>
    </location>
</feature>
<evidence type="ECO:0000256" key="1">
    <source>
        <dbReference type="SAM" id="MobiDB-lite"/>
    </source>
</evidence>
<protein>
    <submittedName>
        <fullName evidence="2">Uncharacterized protein</fullName>
    </submittedName>
</protein>